<feature type="binding site" evidence="4">
    <location>
        <position position="126"/>
    </location>
    <ligand>
        <name>ATP</name>
        <dbReference type="ChEBI" id="CHEBI:30616"/>
    </ligand>
</feature>
<dbReference type="InterPro" id="IPR017441">
    <property type="entry name" value="Protein_kinase_ATP_BS"/>
</dbReference>
<dbReference type="InterPro" id="IPR000719">
    <property type="entry name" value="Prot_kinase_dom"/>
</dbReference>
<dbReference type="Pfam" id="PF07714">
    <property type="entry name" value="PK_Tyr_Ser-Thr"/>
    <property type="match status" value="1"/>
</dbReference>
<dbReference type="EMBL" id="JAGTXO010000029">
    <property type="protein sequence ID" value="KAG8460965.1"/>
    <property type="molecule type" value="Genomic_DNA"/>
</dbReference>
<evidence type="ECO:0000256" key="5">
    <source>
        <dbReference type="SAM" id="MobiDB-lite"/>
    </source>
</evidence>
<comment type="caution">
    <text evidence="7">The sequence shown here is derived from an EMBL/GenBank/DDBJ whole genome shotgun (WGS) entry which is preliminary data.</text>
</comment>
<dbReference type="GO" id="GO:0005524">
    <property type="term" value="F:ATP binding"/>
    <property type="evidence" value="ECO:0007669"/>
    <property type="project" value="UniProtKB-UniRule"/>
</dbReference>
<dbReference type="InterPro" id="IPR051681">
    <property type="entry name" value="Ser/Thr_Kinases-Pseudokinases"/>
</dbReference>
<dbReference type="SMART" id="SM00220">
    <property type="entry name" value="S_TKc"/>
    <property type="match status" value="1"/>
</dbReference>
<feature type="compositionally biased region" description="Pro residues" evidence="5">
    <location>
        <begin position="699"/>
        <end position="715"/>
    </location>
</feature>
<keyword evidence="1" id="KW-0723">Serine/threonine-protein kinase</keyword>
<accession>A0A8J5XDX6</accession>
<organism evidence="7 8">
    <name type="scientific">Diacronema lutheri</name>
    <name type="common">Unicellular marine alga</name>
    <name type="synonym">Monochrysis lutheri</name>
    <dbReference type="NCBI Taxonomy" id="2081491"/>
    <lineage>
        <taxon>Eukaryota</taxon>
        <taxon>Haptista</taxon>
        <taxon>Haptophyta</taxon>
        <taxon>Pavlovophyceae</taxon>
        <taxon>Pavlovales</taxon>
        <taxon>Pavlovaceae</taxon>
        <taxon>Diacronema</taxon>
    </lineage>
</organism>
<keyword evidence="8" id="KW-1185">Reference proteome</keyword>
<gene>
    <name evidence="7" type="ORF">KFE25_010716</name>
</gene>
<evidence type="ECO:0000313" key="8">
    <source>
        <dbReference type="Proteomes" id="UP000751190"/>
    </source>
</evidence>
<sequence length="749" mass="79641">MHTGDSIVRQLFVLLVADQRGLAPAVDHHFHKDALYPLSQRNLDADRNCGKGNVMGFLKSVKASLASTMSSASGTMSSRSRRSSKPDLVEFRIQPEEVKLVRKIGEGGFGEVYIATYAKRQVVAKKVKVEALGQEAAMRGIEDELAVAVRLRNPCVVQVFGAVFSGEHLLLVMELCSQGSVRAKLDEKPRCTLSRDARLLILGQVAEGCKYLTARGIVHRDIKADNVLLDSGGHAKLADFGISRVLDDDDTEADVAGTIPFMAPELFKKSAGKGSAYSDKSDVYAFGGLCIEVLGGGSPWRGEVSSAAQLVSAVQQGRQPALPANLPPQLAALVRACLAADRASRPTFDKVVLALDSYDPSDGDWQPGAASDEEQLEAAKQALLAMLEMTLREEAEAKQPLWPNSTIQRGSHVRVVGASLGAGAVTMGDIGVVQKRDDDGDYVVDFLAQDGWVGRAADLVLDETAERVRPGARCSLKPHVKEPRFGMGMVQPGSVGLVVEVTHDGIAKLNFGHDPNGKPGESLWAAPLAELVAVTHGGTWLGALQCGQAVRVRRDLSEPSTGWAAVTATSVGYVRAWALVASTPVYVVDFPEQDGWKGRDTDLEVDPVADAVRPGSRVRVRADVESPQFGWGGLTHAHVGVVQSVSHDGAKVRVRFAEHNGWLARLSDLEALPPAGLVEVLSSVLLAPFGACVQTPAAPAAPTPQPQVEPTPAPTVPARARAAGKPPSIAGRRFKKAITAGRLAASVRK</sequence>
<dbReference type="Gene3D" id="1.10.510.10">
    <property type="entry name" value="Transferase(Phosphotransferase) domain 1"/>
    <property type="match status" value="1"/>
</dbReference>
<dbReference type="GO" id="GO:0004674">
    <property type="term" value="F:protein serine/threonine kinase activity"/>
    <property type="evidence" value="ECO:0007669"/>
    <property type="project" value="UniProtKB-KW"/>
</dbReference>
<evidence type="ECO:0000256" key="3">
    <source>
        <dbReference type="ARBA" id="ARBA00022840"/>
    </source>
</evidence>
<name>A0A8J5XDX6_DIALT</name>
<proteinExistence type="predicted"/>
<dbReference type="InterPro" id="IPR011009">
    <property type="entry name" value="Kinase-like_dom_sf"/>
</dbReference>
<dbReference type="OrthoDB" id="264520at2759"/>
<dbReference type="PANTHER" id="PTHR44329">
    <property type="entry name" value="SERINE/THREONINE-PROTEIN KINASE TNNI3K-RELATED"/>
    <property type="match status" value="1"/>
</dbReference>
<evidence type="ECO:0000256" key="4">
    <source>
        <dbReference type="PROSITE-ProRule" id="PRU10141"/>
    </source>
</evidence>
<keyword evidence="3 4" id="KW-0067">ATP-binding</keyword>
<reference evidence="7" key="1">
    <citation type="submission" date="2021-05" db="EMBL/GenBank/DDBJ databases">
        <title>The genome of the haptophyte Pavlova lutheri (Diacronema luteri, Pavlovales) - a model for lipid biosynthesis in eukaryotic algae.</title>
        <authorList>
            <person name="Hulatt C.J."/>
            <person name="Posewitz M.C."/>
        </authorList>
    </citation>
    <scope>NUCLEOTIDE SEQUENCE</scope>
    <source>
        <strain evidence="7">NIVA-4/92</strain>
    </source>
</reference>
<keyword evidence="1" id="KW-0808">Transferase</keyword>
<dbReference type="PROSITE" id="PS00107">
    <property type="entry name" value="PROTEIN_KINASE_ATP"/>
    <property type="match status" value="1"/>
</dbReference>
<keyword evidence="2 4" id="KW-0547">Nucleotide-binding</keyword>
<evidence type="ECO:0000313" key="7">
    <source>
        <dbReference type="EMBL" id="KAG8460965.1"/>
    </source>
</evidence>
<dbReference type="PROSITE" id="PS00108">
    <property type="entry name" value="PROTEIN_KINASE_ST"/>
    <property type="match status" value="1"/>
</dbReference>
<dbReference type="SUPFAM" id="SSF56112">
    <property type="entry name" value="Protein kinase-like (PK-like)"/>
    <property type="match status" value="1"/>
</dbReference>
<dbReference type="Proteomes" id="UP000751190">
    <property type="component" value="Unassembled WGS sequence"/>
</dbReference>
<dbReference type="AlphaFoldDB" id="A0A8J5XDX6"/>
<dbReference type="InterPro" id="IPR001245">
    <property type="entry name" value="Ser-Thr/Tyr_kinase_cat_dom"/>
</dbReference>
<evidence type="ECO:0000256" key="2">
    <source>
        <dbReference type="ARBA" id="ARBA00022741"/>
    </source>
</evidence>
<feature type="domain" description="Protein kinase" evidence="6">
    <location>
        <begin position="98"/>
        <end position="359"/>
    </location>
</feature>
<protein>
    <recommendedName>
        <fullName evidence="6">Protein kinase domain-containing protein</fullName>
    </recommendedName>
</protein>
<evidence type="ECO:0000256" key="1">
    <source>
        <dbReference type="ARBA" id="ARBA00022527"/>
    </source>
</evidence>
<feature type="region of interest" description="Disordered" evidence="5">
    <location>
        <begin position="697"/>
        <end position="731"/>
    </location>
</feature>
<dbReference type="InterPro" id="IPR008271">
    <property type="entry name" value="Ser/Thr_kinase_AS"/>
</dbReference>
<keyword evidence="1" id="KW-0418">Kinase</keyword>
<evidence type="ECO:0000259" key="6">
    <source>
        <dbReference type="PROSITE" id="PS50011"/>
    </source>
</evidence>
<dbReference type="PROSITE" id="PS50011">
    <property type="entry name" value="PROTEIN_KINASE_DOM"/>
    <property type="match status" value="1"/>
</dbReference>